<evidence type="ECO:0000256" key="1">
    <source>
        <dbReference type="ARBA" id="ARBA00004604"/>
    </source>
</evidence>
<keyword evidence="5" id="KW-0690">Ribosome biogenesis</keyword>
<feature type="compositionally biased region" description="Basic and acidic residues" evidence="6">
    <location>
        <begin position="91"/>
        <end position="103"/>
    </location>
</feature>
<dbReference type="AlphaFoldDB" id="A0A286UUF9"/>
<accession>A0A286UUF9</accession>
<feature type="domain" description="CCAAT-binding factor" evidence="7">
    <location>
        <begin position="644"/>
        <end position="815"/>
    </location>
</feature>
<comment type="similarity">
    <text evidence="2 5">Belongs to the CBF/MAK21 family.</text>
</comment>
<dbReference type="GO" id="GO:0042254">
    <property type="term" value="P:ribosome biogenesis"/>
    <property type="evidence" value="ECO:0007669"/>
    <property type="project" value="UniProtKB-KW"/>
</dbReference>
<evidence type="ECO:0000313" key="10">
    <source>
        <dbReference type="Proteomes" id="UP000217199"/>
    </source>
</evidence>
<dbReference type="PIRSF" id="PIRSF028977">
    <property type="entry name" value="Nucleolar_complex_p3"/>
    <property type="match status" value="1"/>
</dbReference>
<reference evidence="9 10" key="1">
    <citation type="journal article" date="2017" name="Mol. Ecol.">
        <title>Comparative and population genomic landscape of Phellinus noxius: A hypervariable fungus causing root rot in trees.</title>
        <authorList>
            <person name="Chung C.L."/>
            <person name="Lee T.J."/>
            <person name="Akiba M."/>
            <person name="Lee H.H."/>
            <person name="Kuo T.H."/>
            <person name="Liu D."/>
            <person name="Ke H.M."/>
            <person name="Yokoi T."/>
            <person name="Roa M.B."/>
            <person name="Lu M.J."/>
            <person name="Chang Y.Y."/>
            <person name="Ann P.J."/>
            <person name="Tsai J.N."/>
            <person name="Chen C.Y."/>
            <person name="Tzean S.S."/>
            <person name="Ota Y."/>
            <person name="Hattori T."/>
            <person name="Sahashi N."/>
            <person name="Liou R.F."/>
            <person name="Kikuchi T."/>
            <person name="Tsai I.J."/>
        </authorList>
    </citation>
    <scope>NUCLEOTIDE SEQUENCE [LARGE SCALE GENOMIC DNA]</scope>
    <source>
        <strain evidence="9 10">FFPRI411160</strain>
    </source>
</reference>
<dbReference type="FunCoup" id="A0A286UUF9">
    <property type="interactions" value="504"/>
</dbReference>
<dbReference type="Pfam" id="PF03914">
    <property type="entry name" value="CBF"/>
    <property type="match status" value="1"/>
</dbReference>
<name>A0A286UUF9_9AGAM</name>
<dbReference type="GO" id="GO:0005730">
    <property type="term" value="C:nucleolus"/>
    <property type="evidence" value="ECO:0007669"/>
    <property type="project" value="UniProtKB-SubCell"/>
</dbReference>
<protein>
    <recommendedName>
        <fullName evidence="5">Nucleolar complex-associated protein 3</fullName>
    </recommendedName>
</protein>
<dbReference type="STRING" id="2282107.A0A286UUF9"/>
<feature type="compositionally biased region" description="Basic residues" evidence="6">
    <location>
        <begin position="7"/>
        <end position="24"/>
    </location>
</feature>
<keyword evidence="3" id="KW-0175">Coiled coil</keyword>
<sequence>MSLKGHAPVKRRANAVKGSSKRQKLSSEKSQAKLSSKSKGKGREHAYDQAYIPIPQNEGDSDDDMSGDDVHFVEENIQAFGSFLKNLDEKGIARSKKEQERLHRLSKPQQKAPARDDDLPSIDSHSEDEDSWDSEIDDEDLEEEASGLSDSSSQSSSSRDTLKVKAKSRPLQSEDEEMPYEVVPRKRRNSWDSKEEKGISRLPIKLQSGEIKQVEGKVIPQGHEESEESDEGEDESEHASEEPQPPVRDDVATGARFGRPAVIDVLSTKSRKARIQAAKEQIASICQDIVADPENSLGLLRRLQSFSLKKVSTPSHPEPVENDVLIRKLALLSQLAVFKDIIPGYRIRPLTDKEKAEKVSQLVQRTRDFEQGLVNVYQAYLRILDIELKEKGELADVALQCICRLLVDVTHFNFRVNLMTAIVSRMSKRSWDESSELCLKTLSSVFRDDTIGQASLEIVRLLNRMIKERHFNVHPNVMFCLLDLRLKTELAGIRASQSKADKEKPVNTLSKGKAAARRAKGKATEQPHLSKKARKKLKETQEIEEEMREANAEVDREERASVQTETLKLLFVLYFRILKSEKRIPLLPAALQGISRFAHLVNVDFFKDLLGVLREHISRTVDVEDNEINDTDFSPDVQDMHHRLQCIVTAFELLSGQGEALNIDLTDFVNKLYSLIIPLSSMPGIEEAVAGTKATKLSSQNDTPANMLFRALNLVFSPRTYSSNSPPWRTAAFAKRLLTASLHFPSSTSVRSVTFVKSLFAKEPKLEALLSSEDRIADGVYRPDVDDPQLSNPFATNVWELLLLSERHADQDVRRTATELMHYSRDQS</sequence>
<dbReference type="InterPro" id="IPR016903">
    <property type="entry name" value="Nucleolar_cplx-assoc_3"/>
</dbReference>
<organism evidence="9 10">
    <name type="scientific">Pyrrhoderma noxium</name>
    <dbReference type="NCBI Taxonomy" id="2282107"/>
    <lineage>
        <taxon>Eukaryota</taxon>
        <taxon>Fungi</taxon>
        <taxon>Dikarya</taxon>
        <taxon>Basidiomycota</taxon>
        <taxon>Agaricomycotina</taxon>
        <taxon>Agaricomycetes</taxon>
        <taxon>Hymenochaetales</taxon>
        <taxon>Hymenochaetaceae</taxon>
        <taxon>Pyrrhoderma</taxon>
    </lineage>
</organism>
<feature type="region of interest" description="Disordered" evidence="6">
    <location>
        <begin position="91"/>
        <end position="254"/>
    </location>
</feature>
<dbReference type="Pfam" id="PF07540">
    <property type="entry name" value="NOC3p"/>
    <property type="match status" value="1"/>
</dbReference>
<dbReference type="EMBL" id="NBII01000001">
    <property type="protein sequence ID" value="PAV23211.1"/>
    <property type="molecule type" value="Genomic_DNA"/>
</dbReference>
<evidence type="ECO:0000256" key="5">
    <source>
        <dbReference type="PIRNR" id="PIRNR028977"/>
    </source>
</evidence>
<dbReference type="OrthoDB" id="10263597at2759"/>
<evidence type="ECO:0000259" key="7">
    <source>
        <dbReference type="Pfam" id="PF03914"/>
    </source>
</evidence>
<dbReference type="PANTHER" id="PTHR14428:SF5">
    <property type="entry name" value="NUCLEOLAR COMPLEX PROTEIN 3 HOMOLOG"/>
    <property type="match status" value="1"/>
</dbReference>
<evidence type="ECO:0000313" key="9">
    <source>
        <dbReference type="EMBL" id="PAV23211.1"/>
    </source>
</evidence>
<dbReference type="InterPro" id="IPR011501">
    <property type="entry name" value="Noc3_N"/>
</dbReference>
<comment type="caution">
    <text evidence="9">The sequence shown here is derived from an EMBL/GenBank/DDBJ whole genome shotgun (WGS) entry which is preliminary data.</text>
</comment>
<gene>
    <name evidence="9" type="ORF">PNOK_0027900</name>
</gene>
<evidence type="ECO:0000259" key="8">
    <source>
        <dbReference type="Pfam" id="PF07540"/>
    </source>
</evidence>
<comment type="function">
    <text evidence="5">Required for synthesis of 60S ribosomal subunits and the transport of pre-ribosomes from the nucleoplasm to the cytoplasm.</text>
</comment>
<feature type="compositionally biased region" description="Low complexity" evidence="6">
    <location>
        <begin position="146"/>
        <end position="158"/>
    </location>
</feature>
<feature type="compositionally biased region" description="Basic and acidic residues" evidence="6">
    <location>
        <begin position="189"/>
        <end position="199"/>
    </location>
</feature>
<dbReference type="GO" id="GO:0003682">
    <property type="term" value="F:chromatin binding"/>
    <property type="evidence" value="ECO:0007669"/>
    <property type="project" value="TreeGrafter"/>
</dbReference>
<feature type="domain" description="Nucleolar complex-associated protein 3 N-terminal" evidence="8">
    <location>
        <begin position="278"/>
        <end position="380"/>
    </location>
</feature>
<dbReference type="GO" id="GO:0006270">
    <property type="term" value="P:DNA replication initiation"/>
    <property type="evidence" value="ECO:0007669"/>
    <property type="project" value="TreeGrafter"/>
</dbReference>
<evidence type="ECO:0000256" key="3">
    <source>
        <dbReference type="ARBA" id="ARBA00023054"/>
    </source>
</evidence>
<evidence type="ECO:0000256" key="6">
    <source>
        <dbReference type="SAM" id="MobiDB-lite"/>
    </source>
</evidence>
<dbReference type="PANTHER" id="PTHR14428">
    <property type="entry name" value="NUCLEOLAR COMPLEX PROTEIN 3"/>
    <property type="match status" value="1"/>
</dbReference>
<dbReference type="InterPro" id="IPR005612">
    <property type="entry name" value="CCAAT-binding_factor"/>
</dbReference>
<evidence type="ECO:0000256" key="2">
    <source>
        <dbReference type="ARBA" id="ARBA00007797"/>
    </source>
</evidence>
<dbReference type="Proteomes" id="UP000217199">
    <property type="component" value="Unassembled WGS sequence"/>
</dbReference>
<comment type="subcellular location">
    <subcellularLocation>
        <location evidence="1 5">Nucleus</location>
        <location evidence="1 5">Nucleolus</location>
    </subcellularLocation>
</comment>
<proteinExistence type="inferred from homology"/>
<feature type="compositionally biased region" description="Acidic residues" evidence="6">
    <location>
        <begin position="126"/>
        <end position="145"/>
    </location>
</feature>
<feature type="region of interest" description="Disordered" evidence="6">
    <location>
        <begin position="1"/>
        <end position="73"/>
    </location>
</feature>
<feature type="region of interest" description="Disordered" evidence="6">
    <location>
        <begin position="501"/>
        <end position="541"/>
    </location>
</feature>
<dbReference type="InParanoid" id="A0A286UUF9"/>
<keyword evidence="4" id="KW-0539">Nucleus</keyword>
<feature type="compositionally biased region" description="Basic and acidic residues" evidence="6">
    <location>
        <begin position="237"/>
        <end position="251"/>
    </location>
</feature>
<evidence type="ECO:0000256" key="4">
    <source>
        <dbReference type="ARBA" id="ARBA00023242"/>
    </source>
</evidence>
<feature type="compositionally biased region" description="Acidic residues" evidence="6">
    <location>
        <begin position="225"/>
        <end position="236"/>
    </location>
</feature>
<keyword evidence="10" id="KW-1185">Reference proteome</keyword>